<keyword evidence="2" id="KW-1185">Reference proteome</keyword>
<reference evidence="2" key="1">
    <citation type="submission" date="2017-03" db="EMBL/GenBank/DDBJ databases">
        <title>Phytopthora megakarya and P. palmivora, two closely related causual agents of cacao black pod achieved similar genome size and gene model numbers by different mechanisms.</title>
        <authorList>
            <person name="Ali S."/>
            <person name="Shao J."/>
            <person name="Larry D.J."/>
            <person name="Kronmiller B."/>
            <person name="Shen D."/>
            <person name="Strem M.D."/>
            <person name="Melnick R.L."/>
            <person name="Guiltinan M.J."/>
            <person name="Tyler B.M."/>
            <person name="Meinhardt L.W."/>
            <person name="Bailey B.A."/>
        </authorList>
    </citation>
    <scope>NUCLEOTIDE SEQUENCE [LARGE SCALE GENOMIC DNA]</scope>
    <source>
        <strain evidence="2">zdho120</strain>
    </source>
</reference>
<organism evidence="1 2">
    <name type="scientific">Phytophthora megakarya</name>
    <dbReference type="NCBI Taxonomy" id="4795"/>
    <lineage>
        <taxon>Eukaryota</taxon>
        <taxon>Sar</taxon>
        <taxon>Stramenopiles</taxon>
        <taxon>Oomycota</taxon>
        <taxon>Peronosporomycetes</taxon>
        <taxon>Peronosporales</taxon>
        <taxon>Peronosporaceae</taxon>
        <taxon>Phytophthora</taxon>
    </lineage>
</organism>
<gene>
    <name evidence="1" type="ORF">PHMEG_00026842</name>
</gene>
<accession>A0A225V7G9</accession>
<dbReference type="Proteomes" id="UP000198211">
    <property type="component" value="Unassembled WGS sequence"/>
</dbReference>
<proteinExistence type="predicted"/>
<protein>
    <submittedName>
        <fullName evidence="1">Uncharacterized protein</fullName>
    </submittedName>
</protein>
<sequence>MKDDETDRPVIYTWLEASFQASKVCFLWEIARLNEFLDGYIHTKEEFMKELEYKVRVQEDDALERCVWAYHTEIMIPRLRSRK</sequence>
<dbReference type="OrthoDB" id="139242at2759"/>
<dbReference type="AlphaFoldDB" id="A0A225V7G9"/>
<evidence type="ECO:0000313" key="2">
    <source>
        <dbReference type="Proteomes" id="UP000198211"/>
    </source>
</evidence>
<evidence type="ECO:0000313" key="1">
    <source>
        <dbReference type="EMBL" id="OWZ01716.1"/>
    </source>
</evidence>
<feature type="non-terminal residue" evidence="1">
    <location>
        <position position="1"/>
    </location>
</feature>
<dbReference type="EMBL" id="NBNE01006642">
    <property type="protein sequence ID" value="OWZ01716.1"/>
    <property type="molecule type" value="Genomic_DNA"/>
</dbReference>
<comment type="caution">
    <text evidence="1">The sequence shown here is derived from an EMBL/GenBank/DDBJ whole genome shotgun (WGS) entry which is preliminary data.</text>
</comment>
<name>A0A225V7G9_9STRA</name>